<dbReference type="NCBIfam" id="TIGR02605">
    <property type="entry name" value="CxxC_CxxC_SSSS"/>
    <property type="match status" value="1"/>
</dbReference>
<dbReference type="Proteomes" id="UP000614410">
    <property type="component" value="Unassembled WGS sequence"/>
</dbReference>
<reference evidence="3 4" key="1">
    <citation type="submission" date="2020-10" db="EMBL/GenBank/DDBJ databases">
        <title>Ca. Dormibacterota MAGs.</title>
        <authorList>
            <person name="Montgomery K."/>
        </authorList>
    </citation>
    <scope>NUCLEOTIDE SEQUENCE [LARGE SCALE GENOMIC DNA]</scope>
    <source>
        <strain evidence="3">Mitchell_Peninsula_5</strain>
    </source>
</reference>
<dbReference type="SMART" id="SM00834">
    <property type="entry name" value="CxxC_CXXC_SSSS"/>
    <property type="match status" value="1"/>
</dbReference>
<comment type="caution">
    <text evidence="3">The sequence shown here is derived from an EMBL/GenBank/DDBJ whole genome shotgun (WGS) entry which is preliminary data.</text>
</comment>
<gene>
    <name evidence="3" type="ORF">JF887_09840</name>
</gene>
<dbReference type="InterPro" id="IPR013429">
    <property type="entry name" value="Regulatory_FmdB_Zinc_ribbon"/>
</dbReference>
<sequence length="76" mass="7873">MPVYEYRCNDCHSTFEVLRRMGERELSALCPGCESRASMPLISQVAASRPSASATSSMAPGPNPGGGCCGGGCGCR</sequence>
<evidence type="ECO:0000256" key="1">
    <source>
        <dbReference type="SAM" id="MobiDB-lite"/>
    </source>
</evidence>
<evidence type="ECO:0000259" key="2">
    <source>
        <dbReference type="SMART" id="SM00834"/>
    </source>
</evidence>
<proteinExistence type="predicted"/>
<accession>A0A934NGA7</accession>
<dbReference type="EMBL" id="JAEKNN010000051">
    <property type="protein sequence ID" value="MBJ7609710.1"/>
    <property type="molecule type" value="Genomic_DNA"/>
</dbReference>
<name>A0A934NGA7_9BACT</name>
<dbReference type="Pfam" id="PF09723">
    <property type="entry name" value="Zn_ribbon_8"/>
    <property type="match status" value="1"/>
</dbReference>
<organism evidence="3 4">
    <name type="scientific">Candidatus Amunia macphersoniae</name>
    <dbReference type="NCBI Taxonomy" id="3127014"/>
    <lineage>
        <taxon>Bacteria</taxon>
        <taxon>Bacillati</taxon>
        <taxon>Candidatus Dormiibacterota</taxon>
        <taxon>Candidatus Dormibacteria</taxon>
        <taxon>Candidatus Aeolococcales</taxon>
        <taxon>Candidatus Aeolococcaceae</taxon>
        <taxon>Candidatus Amunia</taxon>
    </lineage>
</organism>
<protein>
    <submittedName>
        <fullName evidence="3">Zinc ribbon domain-containing protein</fullName>
    </submittedName>
</protein>
<dbReference type="AlphaFoldDB" id="A0A934NGA7"/>
<feature type="region of interest" description="Disordered" evidence="1">
    <location>
        <begin position="52"/>
        <end position="76"/>
    </location>
</feature>
<evidence type="ECO:0000313" key="3">
    <source>
        <dbReference type="EMBL" id="MBJ7609710.1"/>
    </source>
</evidence>
<feature type="domain" description="Putative regulatory protein FmdB zinc ribbon" evidence="2">
    <location>
        <begin position="1"/>
        <end position="43"/>
    </location>
</feature>
<evidence type="ECO:0000313" key="4">
    <source>
        <dbReference type="Proteomes" id="UP000614410"/>
    </source>
</evidence>